<proteinExistence type="predicted"/>
<reference evidence="2" key="1">
    <citation type="journal article" date="2020" name="Stud. Mycol.">
        <title>101 Dothideomycetes genomes: a test case for predicting lifestyles and emergence of pathogens.</title>
        <authorList>
            <person name="Haridas S."/>
            <person name="Albert R."/>
            <person name="Binder M."/>
            <person name="Bloem J."/>
            <person name="Labutti K."/>
            <person name="Salamov A."/>
            <person name="Andreopoulos B."/>
            <person name="Baker S."/>
            <person name="Barry K."/>
            <person name="Bills G."/>
            <person name="Bluhm B."/>
            <person name="Cannon C."/>
            <person name="Castanera R."/>
            <person name="Culley D."/>
            <person name="Daum C."/>
            <person name="Ezra D."/>
            <person name="Gonzalez J."/>
            <person name="Henrissat B."/>
            <person name="Kuo A."/>
            <person name="Liang C."/>
            <person name="Lipzen A."/>
            <person name="Lutzoni F."/>
            <person name="Magnuson J."/>
            <person name="Mondo S."/>
            <person name="Nolan M."/>
            <person name="Ohm R."/>
            <person name="Pangilinan J."/>
            <person name="Park H.-J."/>
            <person name="Ramirez L."/>
            <person name="Alfaro M."/>
            <person name="Sun H."/>
            <person name="Tritt A."/>
            <person name="Yoshinaga Y."/>
            <person name="Zwiers L.-H."/>
            <person name="Turgeon B."/>
            <person name="Goodwin S."/>
            <person name="Spatafora J."/>
            <person name="Crous P."/>
            <person name="Grigoriev I."/>
        </authorList>
    </citation>
    <scope>NUCLEOTIDE SEQUENCE</scope>
    <source>
        <strain evidence="2">CBS 262.69</strain>
    </source>
</reference>
<dbReference type="Proteomes" id="UP000799640">
    <property type="component" value="Unassembled WGS sequence"/>
</dbReference>
<sequence length="188" mass="20714">MRGHFARPDRGGSMSENVAKQFHNAVVIQPARFRSYVGFDATEHKFGQAKPEKGGNFLLAFKPGPSTEGPIGYSIQAFQPVPEVIVVQRFVSMVNFMCLRLSQRNGWFDAAEQGADRLWLERRKSISVLDALYESALSASFTRGARIVLGQFVRKPAKRANVSGSFPPGTQSCGAYTRHPAPQRTGPV</sequence>
<dbReference type="EMBL" id="ML996696">
    <property type="protein sequence ID" value="KAF2399791.1"/>
    <property type="molecule type" value="Genomic_DNA"/>
</dbReference>
<feature type="compositionally biased region" description="Polar residues" evidence="1">
    <location>
        <begin position="162"/>
        <end position="174"/>
    </location>
</feature>
<organism evidence="2 3">
    <name type="scientific">Trichodelitschia bisporula</name>
    <dbReference type="NCBI Taxonomy" id="703511"/>
    <lineage>
        <taxon>Eukaryota</taxon>
        <taxon>Fungi</taxon>
        <taxon>Dikarya</taxon>
        <taxon>Ascomycota</taxon>
        <taxon>Pezizomycotina</taxon>
        <taxon>Dothideomycetes</taxon>
        <taxon>Dothideomycetes incertae sedis</taxon>
        <taxon>Phaeotrichales</taxon>
        <taxon>Phaeotrichaceae</taxon>
        <taxon>Trichodelitschia</taxon>
    </lineage>
</organism>
<protein>
    <submittedName>
        <fullName evidence="2">Uncharacterized protein</fullName>
    </submittedName>
</protein>
<keyword evidence="3" id="KW-1185">Reference proteome</keyword>
<dbReference type="AlphaFoldDB" id="A0A6G1HV48"/>
<evidence type="ECO:0000313" key="2">
    <source>
        <dbReference type="EMBL" id="KAF2399791.1"/>
    </source>
</evidence>
<evidence type="ECO:0000256" key="1">
    <source>
        <dbReference type="SAM" id="MobiDB-lite"/>
    </source>
</evidence>
<gene>
    <name evidence="2" type="ORF">EJ06DRAFT_522047</name>
</gene>
<evidence type="ECO:0000313" key="3">
    <source>
        <dbReference type="Proteomes" id="UP000799640"/>
    </source>
</evidence>
<name>A0A6G1HV48_9PEZI</name>
<feature type="region of interest" description="Disordered" evidence="1">
    <location>
        <begin position="160"/>
        <end position="188"/>
    </location>
</feature>
<accession>A0A6G1HV48</accession>